<reference evidence="8 9" key="1">
    <citation type="submission" date="2014-04" db="EMBL/GenBank/DDBJ databases">
        <authorList>
            <consortium name="DOE Joint Genome Institute"/>
            <person name="Kuo A."/>
            <person name="Zuccaro A."/>
            <person name="Kohler A."/>
            <person name="Nagy L.G."/>
            <person name="Floudas D."/>
            <person name="Copeland A."/>
            <person name="Barry K.W."/>
            <person name="Cichocki N."/>
            <person name="Veneault-Fourrey C."/>
            <person name="LaButti K."/>
            <person name="Lindquist E.A."/>
            <person name="Lipzen A."/>
            <person name="Lundell T."/>
            <person name="Morin E."/>
            <person name="Murat C."/>
            <person name="Sun H."/>
            <person name="Tunlid A."/>
            <person name="Henrissat B."/>
            <person name="Grigoriev I.V."/>
            <person name="Hibbett D.S."/>
            <person name="Martin F."/>
            <person name="Nordberg H.P."/>
            <person name="Cantor M.N."/>
            <person name="Hua S.X."/>
        </authorList>
    </citation>
    <scope>NUCLEOTIDE SEQUENCE [LARGE SCALE GENOMIC DNA]</scope>
    <source>
        <strain evidence="8 9">MAFF 305830</strain>
    </source>
</reference>
<dbReference type="EC" id="5.2.1.8" evidence="7"/>
<dbReference type="InterPro" id="IPR004327">
    <property type="entry name" value="Phstyr_phstse_ac"/>
</dbReference>
<dbReference type="CDD" id="cd04087">
    <property type="entry name" value="PTPA"/>
    <property type="match status" value="1"/>
</dbReference>
<keyword evidence="6 7" id="KW-0413">Isomerase</keyword>
<dbReference type="Pfam" id="PF03095">
    <property type="entry name" value="PTPA"/>
    <property type="match status" value="1"/>
</dbReference>
<gene>
    <name evidence="8" type="ORF">M408DRAFT_332225</name>
</gene>
<dbReference type="GO" id="GO:0005634">
    <property type="term" value="C:nucleus"/>
    <property type="evidence" value="ECO:0007669"/>
    <property type="project" value="TreeGrafter"/>
</dbReference>
<dbReference type="PANTHER" id="PTHR10012">
    <property type="entry name" value="SERINE/THREONINE-PROTEIN PHOSPHATASE 2A REGULATORY SUBUNIT B"/>
    <property type="match status" value="1"/>
</dbReference>
<name>A0A0C2WBE6_SERVB</name>
<evidence type="ECO:0000256" key="2">
    <source>
        <dbReference type="ARBA" id="ARBA00004496"/>
    </source>
</evidence>
<evidence type="ECO:0000256" key="7">
    <source>
        <dbReference type="RuleBase" id="RU361210"/>
    </source>
</evidence>
<dbReference type="PIRSF" id="PIRSF016325">
    <property type="entry name" value="Phstyr_phstse_ac"/>
    <property type="match status" value="1"/>
</dbReference>
<dbReference type="GO" id="GO:0005737">
    <property type="term" value="C:cytoplasm"/>
    <property type="evidence" value="ECO:0007669"/>
    <property type="project" value="UniProtKB-SubCell"/>
</dbReference>
<reference evidence="9" key="2">
    <citation type="submission" date="2015-01" db="EMBL/GenBank/DDBJ databases">
        <title>Evolutionary Origins and Diversification of the Mycorrhizal Mutualists.</title>
        <authorList>
            <consortium name="DOE Joint Genome Institute"/>
            <consortium name="Mycorrhizal Genomics Consortium"/>
            <person name="Kohler A."/>
            <person name="Kuo A."/>
            <person name="Nagy L.G."/>
            <person name="Floudas D."/>
            <person name="Copeland A."/>
            <person name="Barry K.W."/>
            <person name="Cichocki N."/>
            <person name="Veneault-Fourrey C."/>
            <person name="LaButti K."/>
            <person name="Lindquist E.A."/>
            <person name="Lipzen A."/>
            <person name="Lundell T."/>
            <person name="Morin E."/>
            <person name="Murat C."/>
            <person name="Riley R."/>
            <person name="Ohm R."/>
            <person name="Sun H."/>
            <person name="Tunlid A."/>
            <person name="Henrissat B."/>
            <person name="Grigoriev I.V."/>
            <person name="Hibbett D.S."/>
            <person name="Martin F."/>
        </authorList>
    </citation>
    <scope>NUCLEOTIDE SEQUENCE [LARGE SCALE GENOMIC DNA]</scope>
    <source>
        <strain evidence="9">MAFF 305830</strain>
    </source>
</reference>
<dbReference type="PANTHER" id="PTHR10012:SF0">
    <property type="entry name" value="SERINE_THREONINE-PROTEIN PHOSPHATASE 2A ACTIVATOR"/>
    <property type="match status" value="1"/>
</dbReference>
<dbReference type="HOGENOM" id="CLU_030733_1_0_1"/>
<comment type="function">
    <text evidence="7">PPIases accelerate the folding of proteins. It catalyzes the cis-trans isomerization of proline imidic peptide bonds in oligopeptides.</text>
</comment>
<dbReference type="SUPFAM" id="SSF140984">
    <property type="entry name" value="PTPA-like"/>
    <property type="match status" value="1"/>
</dbReference>
<dbReference type="GO" id="GO:0000159">
    <property type="term" value="C:protein phosphatase type 2A complex"/>
    <property type="evidence" value="ECO:0007669"/>
    <property type="project" value="TreeGrafter"/>
</dbReference>
<dbReference type="InterPro" id="IPR037218">
    <property type="entry name" value="PTPA_sf"/>
</dbReference>
<dbReference type="GO" id="GO:0003755">
    <property type="term" value="F:peptidyl-prolyl cis-trans isomerase activity"/>
    <property type="evidence" value="ECO:0007669"/>
    <property type="project" value="UniProtKB-KW"/>
</dbReference>
<dbReference type="AlphaFoldDB" id="A0A0C2WBE6"/>
<dbReference type="EMBL" id="KN824333">
    <property type="protein sequence ID" value="KIM23738.1"/>
    <property type="molecule type" value="Genomic_DNA"/>
</dbReference>
<dbReference type="OrthoDB" id="16120at2759"/>
<dbReference type="InterPro" id="IPR043170">
    <property type="entry name" value="PTPA_C_lid"/>
</dbReference>
<evidence type="ECO:0000313" key="9">
    <source>
        <dbReference type="Proteomes" id="UP000054097"/>
    </source>
</evidence>
<keyword evidence="4 7" id="KW-0963">Cytoplasm</keyword>
<keyword evidence="5 7" id="KW-0697">Rotamase</keyword>
<accession>A0A0C2WBE6</accession>
<evidence type="ECO:0000256" key="5">
    <source>
        <dbReference type="ARBA" id="ARBA00023110"/>
    </source>
</evidence>
<dbReference type="Proteomes" id="UP000054097">
    <property type="component" value="Unassembled WGS sequence"/>
</dbReference>
<dbReference type="GO" id="GO:0008160">
    <property type="term" value="F:protein tyrosine phosphatase activator activity"/>
    <property type="evidence" value="ECO:0007669"/>
    <property type="project" value="TreeGrafter"/>
</dbReference>
<comment type="catalytic activity">
    <reaction evidence="1 7">
        <text>[protein]-peptidylproline (omega=180) = [protein]-peptidylproline (omega=0)</text>
        <dbReference type="Rhea" id="RHEA:16237"/>
        <dbReference type="Rhea" id="RHEA-COMP:10747"/>
        <dbReference type="Rhea" id="RHEA-COMP:10748"/>
        <dbReference type="ChEBI" id="CHEBI:83833"/>
        <dbReference type="ChEBI" id="CHEBI:83834"/>
        <dbReference type="EC" id="5.2.1.8"/>
    </reaction>
</comment>
<dbReference type="Gene3D" id="1.20.120.1150">
    <property type="match status" value="1"/>
</dbReference>
<proteinExistence type="inferred from homology"/>
<evidence type="ECO:0000256" key="4">
    <source>
        <dbReference type="ARBA" id="ARBA00022490"/>
    </source>
</evidence>
<protein>
    <recommendedName>
        <fullName evidence="7">Serine/threonine-protein phosphatase 2A activator</fullName>
        <ecNumber evidence="7">5.2.1.8</ecNumber>
    </recommendedName>
    <alternativeName>
        <fullName evidence="7">Phosphotyrosyl phosphatase activator</fullName>
    </alternativeName>
</protein>
<comment type="similarity">
    <text evidence="3 7">Belongs to the PTPA-type PPIase family.</text>
</comment>
<evidence type="ECO:0000256" key="6">
    <source>
        <dbReference type="ARBA" id="ARBA00023235"/>
    </source>
</evidence>
<evidence type="ECO:0000313" key="8">
    <source>
        <dbReference type="EMBL" id="KIM23738.1"/>
    </source>
</evidence>
<organism evidence="8 9">
    <name type="scientific">Serendipita vermifera MAFF 305830</name>
    <dbReference type="NCBI Taxonomy" id="933852"/>
    <lineage>
        <taxon>Eukaryota</taxon>
        <taxon>Fungi</taxon>
        <taxon>Dikarya</taxon>
        <taxon>Basidiomycota</taxon>
        <taxon>Agaricomycotina</taxon>
        <taxon>Agaricomycetes</taxon>
        <taxon>Sebacinales</taxon>
        <taxon>Serendipitaceae</taxon>
        <taxon>Serendipita</taxon>
    </lineage>
</organism>
<evidence type="ECO:0000256" key="1">
    <source>
        <dbReference type="ARBA" id="ARBA00000971"/>
    </source>
</evidence>
<sequence length="336" mass="37796">MQSRSASRPAMEPPRIPDLRHVSLSRPILPPSMQIKTDTDVEEWKRTTGYKDYCLWVVRLNASVVGLDNATILAAPKSEAVSKTIAMLDEIKTWVQEIPPYGDRQRFGNLAFRDWGKRLQKKVPLLLQNLLPHSLSPAIPLLTPYLLSSFGDFTRLDYGSGHELSFAIFLMGLSLIRFFQPLPEEERQLVVAVFGKYLEVVWNLQDVYRLEPAGSHGVWGLDDYHFLGFLWGSAQLRGVAGANPSSVLSPPLPPTNLYNQQVTRIYQLKIGPFFEHSAQLQAIATNVATWEKVNAGMLKMYEAEVLNKRVVVQHLPLGGLLAWETDDTQKTSQSGQ</sequence>
<comment type="subcellular location">
    <subcellularLocation>
        <location evidence="2 7">Cytoplasm</location>
    </subcellularLocation>
</comment>
<dbReference type="GO" id="GO:0007052">
    <property type="term" value="P:mitotic spindle organization"/>
    <property type="evidence" value="ECO:0007669"/>
    <property type="project" value="TreeGrafter"/>
</dbReference>
<evidence type="ECO:0000256" key="3">
    <source>
        <dbReference type="ARBA" id="ARBA00011019"/>
    </source>
</evidence>
<dbReference type="STRING" id="933852.A0A0C2WBE6"/>
<keyword evidence="9" id="KW-1185">Reference proteome</keyword>